<dbReference type="InterPro" id="IPR011048">
    <property type="entry name" value="Haem_d1_sf"/>
</dbReference>
<evidence type="ECO:0000313" key="3">
    <source>
        <dbReference type="Proteomes" id="UP000292781"/>
    </source>
</evidence>
<dbReference type="PANTHER" id="PTHR47197:SF3">
    <property type="entry name" value="DIHYDRO-HEME D1 DEHYDROGENASE"/>
    <property type="match status" value="1"/>
</dbReference>
<dbReference type="EMBL" id="SJFN01000009">
    <property type="protein sequence ID" value="TBW39004.1"/>
    <property type="molecule type" value="Genomic_DNA"/>
</dbReference>
<dbReference type="RefSeq" id="WP_131307880.1">
    <property type="nucleotide sequence ID" value="NZ_SJFN01000009.1"/>
</dbReference>
<name>A0A4Q9VSN6_9HYPH</name>
<dbReference type="Gene3D" id="2.130.10.10">
    <property type="entry name" value="YVTN repeat-like/Quinoprotein amine dehydrogenase"/>
    <property type="match status" value="1"/>
</dbReference>
<feature type="signal peptide" evidence="1">
    <location>
        <begin position="1"/>
        <end position="22"/>
    </location>
</feature>
<dbReference type="Proteomes" id="UP000292781">
    <property type="component" value="Unassembled WGS sequence"/>
</dbReference>
<dbReference type="AlphaFoldDB" id="A0A4Q9VSN6"/>
<dbReference type="InterPro" id="IPR015943">
    <property type="entry name" value="WD40/YVTN_repeat-like_dom_sf"/>
</dbReference>
<dbReference type="SUPFAM" id="SSF51004">
    <property type="entry name" value="C-terminal (heme d1) domain of cytochrome cd1-nitrite reductase"/>
    <property type="match status" value="1"/>
</dbReference>
<protein>
    <recommendedName>
        <fullName evidence="4">YncE family protein</fullName>
    </recommendedName>
</protein>
<organism evidence="2 3">
    <name type="scientific">Siculibacillus lacustris</name>
    <dbReference type="NCBI Taxonomy" id="1549641"/>
    <lineage>
        <taxon>Bacteria</taxon>
        <taxon>Pseudomonadati</taxon>
        <taxon>Pseudomonadota</taxon>
        <taxon>Alphaproteobacteria</taxon>
        <taxon>Hyphomicrobiales</taxon>
        <taxon>Ancalomicrobiaceae</taxon>
        <taxon>Siculibacillus</taxon>
    </lineage>
</organism>
<reference evidence="2 3" key="1">
    <citation type="submission" date="2019-02" db="EMBL/GenBank/DDBJ databases">
        <title>Siculibacillus lacustris gen. nov., sp. nov., a new rosette-forming bacterium isolated from a freshwater crater lake (Lake St. Ana, Romania).</title>
        <authorList>
            <person name="Felfoldi T."/>
            <person name="Marton Z."/>
            <person name="Szabo A."/>
            <person name="Mentes A."/>
            <person name="Boka K."/>
            <person name="Marialigeti K."/>
            <person name="Mathe I."/>
            <person name="Koncz M."/>
            <person name="Schumann P."/>
            <person name="Toth E."/>
        </authorList>
    </citation>
    <scope>NUCLEOTIDE SEQUENCE [LARGE SCALE GENOMIC DNA]</scope>
    <source>
        <strain evidence="2 3">SA-279</strain>
    </source>
</reference>
<accession>A0A4Q9VSN6</accession>
<keyword evidence="1" id="KW-0732">Signal</keyword>
<evidence type="ECO:0000313" key="2">
    <source>
        <dbReference type="EMBL" id="TBW39004.1"/>
    </source>
</evidence>
<evidence type="ECO:0008006" key="4">
    <source>
        <dbReference type="Google" id="ProtNLM"/>
    </source>
</evidence>
<keyword evidence="3" id="KW-1185">Reference proteome</keyword>
<dbReference type="OrthoDB" id="108285at2"/>
<dbReference type="PANTHER" id="PTHR47197">
    <property type="entry name" value="PROTEIN NIRF"/>
    <property type="match status" value="1"/>
</dbReference>
<dbReference type="InterPro" id="IPR051200">
    <property type="entry name" value="Host-pathogen_enzymatic-act"/>
</dbReference>
<sequence>MSITSKTVFVSLAIIAATPVAARDGNHLKREIPIPSEGSGFDYVTYSAGKLFIGHRAEGLQVVDLANGGKVSLVEKTKSSNGATVAPELDLGFSENGDGTVTVFKPSDLSVVEQIKVGEELDSTRYDPTTKRLAVFGLPGKDKTSSKVAVYQMPERKRIGEIDAPSAKLENSVVDGKGGVFVAAQDLNSIVRVDLGTLAITASFAVPCKQPTGLDYDKDGKRLMIGCRGAFTEPMFVVANAETGDIVFKAPTSPGNDGVAYDAARKRVYVTNGIGAHLIVFEQANPDTYTLNEVIGTRPMAKTIALDPATGDLFSIAAEPVFDATKKNLAYIAPYYPNGFTKNTFSVLQYGRP</sequence>
<comment type="caution">
    <text evidence="2">The sequence shown here is derived from an EMBL/GenBank/DDBJ whole genome shotgun (WGS) entry which is preliminary data.</text>
</comment>
<evidence type="ECO:0000256" key="1">
    <source>
        <dbReference type="SAM" id="SignalP"/>
    </source>
</evidence>
<proteinExistence type="predicted"/>
<feature type="chain" id="PRO_5020395241" description="YncE family protein" evidence="1">
    <location>
        <begin position="23"/>
        <end position="353"/>
    </location>
</feature>
<gene>
    <name evidence="2" type="ORF">EYW49_07690</name>
</gene>